<evidence type="ECO:0000313" key="17">
    <source>
        <dbReference type="EMBL" id="RLL10349.1"/>
    </source>
</evidence>
<proteinExistence type="inferred from homology"/>
<dbReference type="GO" id="GO:0051301">
    <property type="term" value="P:cell division"/>
    <property type="evidence" value="ECO:0007669"/>
    <property type="project" value="UniProtKB-KW"/>
</dbReference>
<dbReference type="InterPro" id="IPR027304">
    <property type="entry name" value="Trigger_fact/SurA_dom_sf"/>
</dbReference>
<feature type="compositionally biased region" description="Low complexity" evidence="15">
    <location>
        <begin position="453"/>
        <end position="464"/>
    </location>
</feature>
<keyword evidence="6 12" id="KW-0697">Rotamase</keyword>
<evidence type="ECO:0000256" key="14">
    <source>
        <dbReference type="RuleBase" id="RU003914"/>
    </source>
</evidence>
<evidence type="ECO:0000256" key="13">
    <source>
        <dbReference type="PROSITE-ProRule" id="PRU00277"/>
    </source>
</evidence>
<feature type="region of interest" description="Disordered" evidence="15">
    <location>
        <begin position="424"/>
        <end position="464"/>
    </location>
</feature>
<dbReference type="RefSeq" id="WP_121587005.1">
    <property type="nucleotide sequence ID" value="NZ_RCHT01000014.1"/>
</dbReference>
<comment type="caution">
    <text evidence="17">The sequence shown here is derived from an EMBL/GenBank/DDBJ whole genome shotgun (WGS) entry which is preliminary data.</text>
</comment>
<dbReference type="Proteomes" id="UP000276301">
    <property type="component" value="Unassembled WGS sequence"/>
</dbReference>
<dbReference type="EMBL" id="RCHT01000014">
    <property type="protein sequence ID" value="RLL10349.1"/>
    <property type="molecule type" value="Genomic_DNA"/>
</dbReference>
<dbReference type="InterPro" id="IPR008881">
    <property type="entry name" value="Trigger_fac_ribosome-bd_bac"/>
</dbReference>
<organism evidence="17 18">
    <name type="scientific">Anaerotruncus massiliensis</name>
    <name type="common">ex Liu et al. 2021</name>
    <dbReference type="NCBI Taxonomy" id="2321404"/>
    <lineage>
        <taxon>Bacteria</taxon>
        <taxon>Bacillati</taxon>
        <taxon>Bacillota</taxon>
        <taxon>Clostridia</taxon>
        <taxon>Eubacteriales</taxon>
        <taxon>Oscillospiraceae</taxon>
        <taxon>Anaerotruncus</taxon>
    </lineage>
</organism>
<dbReference type="SUPFAM" id="SSF102735">
    <property type="entry name" value="Trigger factor ribosome-binding domain"/>
    <property type="match status" value="1"/>
</dbReference>
<comment type="subcellular location">
    <subcellularLocation>
        <location evidence="12">Cytoplasm</location>
    </subcellularLocation>
    <text evidence="12">About half TF is bound to the ribosome near the polypeptide exit tunnel while the other half is free in the cytoplasm.</text>
</comment>
<evidence type="ECO:0000256" key="9">
    <source>
        <dbReference type="ARBA" id="ARBA00023306"/>
    </source>
</evidence>
<comment type="function">
    <text evidence="10 12">Involved in protein export. Acts as a chaperone by maintaining the newly synthesized protein in an open conformation. Functions as a peptidyl-prolyl cis-trans isomerase.</text>
</comment>
<accession>A0A498CL82</accession>
<dbReference type="NCBIfam" id="TIGR00115">
    <property type="entry name" value="tig"/>
    <property type="match status" value="1"/>
</dbReference>
<dbReference type="PANTHER" id="PTHR30560">
    <property type="entry name" value="TRIGGER FACTOR CHAPERONE AND PEPTIDYL-PROLYL CIS/TRANS ISOMERASE"/>
    <property type="match status" value="1"/>
</dbReference>
<dbReference type="SUPFAM" id="SSF109998">
    <property type="entry name" value="Triger factor/SurA peptide-binding domain-like"/>
    <property type="match status" value="1"/>
</dbReference>
<dbReference type="FunFam" id="3.10.50.40:FF:000001">
    <property type="entry name" value="Trigger factor"/>
    <property type="match status" value="1"/>
</dbReference>
<dbReference type="GO" id="GO:0043335">
    <property type="term" value="P:protein unfolding"/>
    <property type="evidence" value="ECO:0007669"/>
    <property type="project" value="TreeGrafter"/>
</dbReference>
<keyword evidence="18" id="KW-1185">Reference proteome</keyword>
<dbReference type="Gene3D" id="3.10.50.40">
    <property type="match status" value="1"/>
</dbReference>
<dbReference type="AlphaFoldDB" id="A0A498CL82"/>
<dbReference type="Pfam" id="PF00254">
    <property type="entry name" value="FKBP_C"/>
    <property type="match status" value="1"/>
</dbReference>
<dbReference type="GO" id="GO:0043022">
    <property type="term" value="F:ribosome binding"/>
    <property type="evidence" value="ECO:0007669"/>
    <property type="project" value="TreeGrafter"/>
</dbReference>
<evidence type="ECO:0000259" key="16">
    <source>
        <dbReference type="PROSITE" id="PS50059"/>
    </source>
</evidence>
<evidence type="ECO:0000256" key="10">
    <source>
        <dbReference type="ARBA" id="ARBA00024849"/>
    </source>
</evidence>
<dbReference type="HAMAP" id="MF_00303">
    <property type="entry name" value="Trigger_factor_Tig"/>
    <property type="match status" value="1"/>
</dbReference>
<dbReference type="EC" id="5.2.1.8" evidence="3 12"/>
<evidence type="ECO:0000256" key="1">
    <source>
        <dbReference type="ARBA" id="ARBA00000971"/>
    </source>
</evidence>
<feature type="compositionally biased region" description="Basic and acidic residues" evidence="15">
    <location>
        <begin position="424"/>
        <end position="438"/>
    </location>
</feature>
<dbReference type="Pfam" id="PF05698">
    <property type="entry name" value="Trigger_C"/>
    <property type="match status" value="1"/>
</dbReference>
<keyword evidence="8 12" id="KW-0413">Isomerase</keyword>
<dbReference type="GO" id="GO:0015031">
    <property type="term" value="P:protein transport"/>
    <property type="evidence" value="ECO:0007669"/>
    <property type="project" value="UniProtKB-UniRule"/>
</dbReference>
<dbReference type="InterPro" id="IPR001179">
    <property type="entry name" value="PPIase_FKBP_dom"/>
</dbReference>
<evidence type="ECO:0000313" key="18">
    <source>
        <dbReference type="Proteomes" id="UP000276301"/>
    </source>
</evidence>
<dbReference type="GO" id="GO:0051083">
    <property type="term" value="P:'de novo' cotranslational protein folding"/>
    <property type="evidence" value="ECO:0007669"/>
    <property type="project" value="TreeGrafter"/>
</dbReference>
<dbReference type="GO" id="GO:0005737">
    <property type="term" value="C:cytoplasm"/>
    <property type="evidence" value="ECO:0007669"/>
    <property type="project" value="UniProtKB-SubCell"/>
</dbReference>
<reference evidence="17 18" key="1">
    <citation type="submission" date="2018-10" db="EMBL/GenBank/DDBJ databases">
        <title>Anaerotruncus faecis sp. nov., isolated from human feces.</title>
        <authorList>
            <person name="Wang Y.-J."/>
        </authorList>
    </citation>
    <scope>NUCLEOTIDE SEQUENCE [LARGE SCALE GENOMIC DNA]</scope>
    <source>
        <strain evidence="17 18">22A2-44</strain>
    </source>
</reference>
<evidence type="ECO:0000256" key="2">
    <source>
        <dbReference type="ARBA" id="ARBA00005464"/>
    </source>
</evidence>
<dbReference type="InterPro" id="IPR036611">
    <property type="entry name" value="Trigger_fac_ribosome-bd_sf"/>
</dbReference>
<dbReference type="PIRSF" id="PIRSF003095">
    <property type="entry name" value="Trigger_factor"/>
    <property type="match status" value="1"/>
</dbReference>
<dbReference type="InterPro" id="IPR037041">
    <property type="entry name" value="Trigger_fac_C_sf"/>
</dbReference>
<dbReference type="Pfam" id="PF05697">
    <property type="entry name" value="Trigger_N"/>
    <property type="match status" value="1"/>
</dbReference>
<evidence type="ECO:0000256" key="8">
    <source>
        <dbReference type="ARBA" id="ARBA00023235"/>
    </source>
</evidence>
<evidence type="ECO:0000256" key="5">
    <source>
        <dbReference type="ARBA" id="ARBA00022618"/>
    </source>
</evidence>
<dbReference type="SUPFAM" id="SSF54534">
    <property type="entry name" value="FKBP-like"/>
    <property type="match status" value="1"/>
</dbReference>
<dbReference type="PANTHER" id="PTHR30560:SF3">
    <property type="entry name" value="TRIGGER FACTOR-LIKE PROTEIN TIG, CHLOROPLASTIC"/>
    <property type="match status" value="1"/>
</dbReference>
<dbReference type="Gene3D" id="3.30.70.1050">
    <property type="entry name" value="Trigger factor ribosome-binding domain"/>
    <property type="match status" value="1"/>
</dbReference>
<dbReference type="PROSITE" id="PS50059">
    <property type="entry name" value="FKBP_PPIASE"/>
    <property type="match status" value="1"/>
</dbReference>
<comment type="catalytic activity">
    <reaction evidence="1 12 13">
        <text>[protein]-peptidylproline (omega=180) = [protein]-peptidylproline (omega=0)</text>
        <dbReference type="Rhea" id="RHEA:16237"/>
        <dbReference type="Rhea" id="RHEA-COMP:10747"/>
        <dbReference type="Rhea" id="RHEA-COMP:10748"/>
        <dbReference type="ChEBI" id="CHEBI:83833"/>
        <dbReference type="ChEBI" id="CHEBI:83834"/>
        <dbReference type="EC" id="5.2.1.8"/>
    </reaction>
</comment>
<feature type="domain" description="PPIase FKBP-type" evidence="16">
    <location>
        <begin position="163"/>
        <end position="248"/>
    </location>
</feature>
<keyword evidence="9 12" id="KW-0131">Cell cycle</keyword>
<keyword evidence="7 12" id="KW-0143">Chaperone</keyword>
<evidence type="ECO:0000256" key="7">
    <source>
        <dbReference type="ARBA" id="ARBA00023186"/>
    </source>
</evidence>
<dbReference type="InterPro" id="IPR008880">
    <property type="entry name" value="Trigger_fac_C"/>
</dbReference>
<evidence type="ECO:0000256" key="4">
    <source>
        <dbReference type="ARBA" id="ARBA00016902"/>
    </source>
</evidence>
<keyword evidence="5 12" id="KW-0132">Cell division</keyword>
<keyword evidence="12" id="KW-0963">Cytoplasm</keyword>
<dbReference type="Gene3D" id="1.10.3120.10">
    <property type="entry name" value="Trigger factor, C-terminal domain"/>
    <property type="match status" value="1"/>
</dbReference>
<sequence length="464" mass="51685">MAVTEMKTNEDKKVELTITVDAETFGKAVDEVFKKNVKRMTVPGFRRGKAPRRMIEKLYGEGVFYEEAVNNTYPAAYDAAVEEKGIEPVDRADIEVLDVSKDGYSFKATVTVKPEVSIEGYKGIEVEKKVVEATDAEVDAELSRMQEQGGRVIAVEGRAAMNGDTAVIDFEGFVDGEAFEGGKGEKYPLELGSNSFIPGFEEQIVGHSAGESFEVNVSFPENYHAEELKGKPAVFKCTLHELKMKELPLLDDEFAKDVSEFDTLDELKADLKKKAQERHDSQAETEMENKLMDTVCEKLAADIPQCMYDGRIDEMVRDFEYRLQSQGLNLQTYLQYAGTDMDGFRKGFVPQAESQVKTRLALEKIVELEKIEPTAEEIAAEYDKLAKNYSMEADKLRNIVPEKEIAQNLAMGKALDLVRDSAVVKEVKEEPAKEEKPKKASKPRAKKAKAEEAPAAEPADGPAE</sequence>
<dbReference type="GO" id="GO:0003755">
    <property type="term" value="F:peptidyl-prolyl cis-trans isomerase activity"/>
    <property type="evidence" value="ECO:0007669"/>
    <property type="project" value="UniProtKB-UniRule"/>
</dbReference>
<evidence type="ECO:0000256" key="12">
    <source>
        <dbReference type="HAMAP-Rule" id="MF_00303"/>
    </source>
</evidence>
<evidence type="ECO:0000256" key="11">
    <source>
        <dbReference type="ARBA" id="ARBA00029986"/>
    </source>
</evidence>
<comment type="similarity">
    <text evidence="2 12 14">Belongs to the FKBP-type PPIase family. Tig subfamily.</text>
</comment>
<dbReference type="InterPro" id="IPR046357">
    <property type="entry name" value="PPIase_dom_sf"/>
</dbReference>
<dbReference type="InterPro" id="IPR005215">
    <property type="entry name" value="Trig_fac"/>
</dbReference>
<name>A0A498CL82_9FIRM</name>
<protein>
    <recommendedName>
        <fullName evidence="4 12">Trigger factor</fullName>
        <shortName evidence="12">TF</shortName>
        <ecNumber evidence="3 12">5.2.1.8</ecNumber>
    </recommendedName>
    <alternativeName>
        <fullName evidence="11 12">PPIase</fullName>
    </alternativeName>
</protein>
<gene>
    <name evidence="12" type="primary">tig</name>
    <name evidence="17" type="ORF">D4A47_08815</name>
</gene>
<evidence type="ECO:0000256" key="15">
    <source>
        <dbReference type="SAM" id="MobiDB-lite"/>
    </source>
</evidence>
<dbReference type="GO" id="GO:0044183">
    <property type="term" value="F:protein folding chaperone"/>
    <property type="evidence" value="ECO:0007669"/>
    <property type="project" value="TreeGrafter"/>
</dbReference>
<evidence type="ECO:0000256" key="3">
    <source>
        <dbReference type="ARBA" id="ARBA00013194"/>
    </source>
</evidence>
<evidence type="ECO:0000256" key="6">
    <source>
        <dbReference type="ARBA" id="ARBA00023110"/>
    </source>
</evidence>
<comment type="domain">
    <text evidence="12">Consists of 3 domains; the N-terminus binds the ribosome, the middle domain has PPIase activity, while the C-terminus has intrinsic chaperone activity on its own.</text>
</comment>